<feature type="transmembrane region" description="Helical" evidence="6">
    <location>
        <begin position="201"/>
        <end position="220"/>
    </location>
</feature>
<dbReference type="GeneID" id="92046178"/>
<dbReference type="PANTHER" id="PTHR45649">
    <property type="entry name" value="AMINO-ACID PERMEASE BAT1"/>
    <property type="match status" value="1"/>
</dbReference>
<feature type="transmembrane region" description="Helical" evidence="6">
    <location>
        <begin position="42"/>
        <end position="59"/>
    </location>
</feature>
<sequence length="532" mass="58121">MDSSVPLQAIPAHIHRSYSPHLSPSDDVALVRLGKKPVLKRTFGFLTILGFSCTVLITWEGSLISFMAGFLKSGGPSVIVYGFLVVWAGTISVFATLSELVSMAPTSVGQYHWVSMLAPRSSRKFLGYITGWLTIAGWQSALATTTLGIGPLIQSLVLLTRPGYANEMQNWHRVMFSWAGLLLGFALNTIAGSLLAKFEGFILVLHLLGFFAILFPLVFLSDHATPNEVFNSFSDLGGWNRQALSFSVGMTGSVYCFIGGDAAIHMSEEIQNAAVVIPRSLLTGLTINGCLGLGMVLATLFSIRDIDAVLAENAMHPFMAIFHSAVGSTAGAAVLSSLVVVLSFSALIGCMASASRIYWAFARDRALPGWRIWKRVDRRTKIPFNSVVLTTVLTAIYSLIVMGDDAVFTGVTSVTISALFGSYFVAASLLLYCRLSGNIKAPHHEDDLTNTMGQSLTWGPWRLRGWLGIGNNILACTFLLYTFFFSFWPYNSEVTAANFNWSVLSFGLIIIFSLLYYTFWARKDYSGPIIEM</sequence>
<feature type="transmembrane region" description="Helical" evidence="6">
    <location>
        <begin position="406"/>
        <end position="432"/>
    </location>
</feature>
<dbReference type="EMBL" id="JAQQWN010000006">
    <property type="protein sequence ID" value="KAK8080985.1"/>
    <property type="molecule type" value="Genomic_DNA"/>
</dbReference>
<feature type="transmembrane region" description="Helical" evidence="6">
    <location>
        <begin position="466"/>
        <end position="487"/>
    </location>
</feature>
<keyword evidence="3 6" id="KW-0812">Transmembrane</keyword>
<dbReference type="PANTHER" id="PTHR45649:SF1">
    <property type="entry name" value="TRANSPORTER, PUTATIVE (EUROFUNG)-RELATED"/>
    <property type="match status" value="1"/>
</dbReference>
<feature type="transmembrane region" description="Helical" evidence="6">
    <location>
        <begin position="281"/>
        <end position="303"/>
    </location>
</feature>
<keyword evidence="2" id="KW-0813">Transport</keyword>
<name>A0ABR1WBV5_9PEZI</name>
<evidence type="ECO:0000256" key="4">
    <source>
        <dbReference type="ARBA" id="ARBA00022989"/>
    </source>
</evidence>
<evidence type="ECO:0000256" key="6">
    <source>
        <dbReference type="SAM" id="Phobius"/>
    </source>
</evidence>
<protein>
    <recommendedName>
        <fullName evidence="9">Amino acid transporter</fullName>
    </recommendedName>
</protein>
<keyword evidence="5 6" id="KW-0472">Membrane</keyword>
<proteinExistence type="predicted"/>
<evidence type="ECO:0008006" key="9">
    <source>
        <dbReference type="Google" id="ProtNLM"/>
    </source>
</evidence>
<keyword evidence="8" id="KW-1185">Reference proteome</keyword>
<evidence type="ECO:0000256" key="3">
    <source>
        <dbReference type="ARBA" id="ARBA00022692"/>
    </source>
</evidence>
<feature type="transmembrane region" description="Helical" evidence="6">
    <location>
        <begin position="382"/>
        <end position="400"/>
    </location>
</feature>
<comment type="subcellular location">
    <subcellularLocation>
        <location evidence="1">Membrane</location>
        <topology evidence="1">Multi-pass membrane protein</topology>
    </subcellularLocation>
</comment>
<dbReference type="Proteomes" id="UP001433268">
    <property type="component" value="Unassembled WGS sequence"/>
</dbReference>
<gene>
    <name evidence="7" type="ORF">PG997_008803</name>
</gene>
<dbReference type="InterPro" id="IPR002293">
    <property type="entry name" value="AA/rel_permease1"/>
</dbReference>
<dbReference type="RefSeq" id="XP_066668460.1">
    <property type="nucleotide sequence ID" value="XM_066813118.1"/>
</dbReference>
<organism evidence="7 8">
    <name type="scientific">Apiospora hydei</name>
    <dbReference type="NCBI Taxonomy" id="1337664"/>
    <lineage>
        <taxon>Eukaryota</taxon>
        <taxon>Fungi</taxon>
        <taxon>Dikarya</taxon>
        <taxon>Ascomycota</taxon>
        <taxon>Pezizomycotina</taxon>
        <taxon>Sordariomycetes</taxon>
        <taxon>Xylariomycetidae</taxon>
        <taxon>Amphisphaeriales</taxon>
        <taxon>Apiosporaceae</taxon>
        <taxon>Apiospora</taxon>
    </lineage>
</organism>
<evidence type="ECO:0000256" key="2">
    <source>
        <dbReference type="ARBA" id="ARBA00022448"/>
    </source>
</evidence>
<evidence type="ECO:0000256" key="5">
    <source>
        <dbReference type="ARBA" id="ARBA00023136"/>
    </source>
</evidence>
<feature type="transmembrane region" description="Helical" evidence="6">
    <location>
        <begin position="499"/>
        <end position="519"/>
    </location>
</feature>
<dbReference type="Pfam" id="PF13520">
    <property type="entry name" value="AA_permease_2"/>
    <property type="match status" value="1"/>
</dbReference>
<dbReference type="Gene3D" id="1.20.1740.10">
    <property type="entry name" value="Amino acid/polyamine transporter I"/>
    <property type="match status" value="1"/>
</dbReference>
<feature type="transmembrane region" description="Helical" evidence="6">
    <location>
        <begin position="125"/>
        <end position="154"/>
    </location>
</feature>
<evidence type="ECO:0000256" key="1">
    <source>
        <dbReference type="ARBA" id="ARBA00004141"/>
    </source>
</evidence>
<keyword evidence="4 6" id="KW-1133">Transmembrane helix</keyword>
<accession>A0ABR1WBV5</accession>
<feature type="transmembrane region" description="Helical" evidence="6">
    <location>
        <begin position="79"/>
        <end position="104"/>
    </location>
</feature>
<evidence type="ECO:0000313" key="7">
    <source>
        <dbReference type="EMBL" id="KAK8080985.1"/>
    </source>
</evidence>
<comment type="caution">
    <text evidence="7">The sequence shown here is derived from an EMBL/GenBank/DDBJ whole genome shotgun (WGS) entry which is preliminary data.</text>
</comment>
<reference evidence="7 8" key="1">
    <citation type="submission" date="2023-01" db="EMBL/GenBank/DDBJ databases">
        <title>Analysis of 21 Apiospora genomes using comparative genomics revels a genus with tremendous synthesis potential of carbohydrate active enzymes and secondary metabolites.</title>
        <authorList>
            <person name="Sorensen T."/>
        </authorList>
    </citation>
    <scope>NUCLEOTIDE SEQUENCE [LARGE SCALE GENOMIC DNA]</scope>
    <source>
        <strain evidence="7 8">CBS 114990</strain>
    </source>
</reference>
<evidence type="ECO:0000313" key="8">
    <source>
        <dbReference type="Proteomes" id="UP001433268"/>
    </source>
</evidence>
<feature type="transmembrane region" description="Helical" evidence="6">
    <location>
        <begin position="174"/>
        <end position="194"/>
    </location>
</feature>